<evidence type="ECO:0000313" key="2">
    <source>
        <dbReference type="Proteomes" id="UP000050525"/>
    </source>
</evidence>
<evidence type="ECO:0000313" key="1">
    <source>
        <dbReference type="EMBL" id="KYO32195.1"/>
    </source>
</evidence>
<accession>A0A151N6P2</accession>
<organism evidence="1 2">
    <name type="scientific">Alligator mississippiensis</name>
    <name type="common">American alligator</name>
    <dbReference type="NCBI Taxonomy" id="8496"/>
    <lineage>
        <taxon>Eukaryota</taxon>
        <taxon>Metazoa</taxon>
        <taxon>Chordata</taxon>
        <taxon>Craniata</taxon>
        <taxon>Vertebrata</taxon>
        <taxon>Euteleostomi</taxon>
        <taxon>Archelosauria</taxon>
        <taxon>Archosauria</taxon>
        <taxon>Crocodylia</taxon>
        <taxon>Alligatoridae</taxon>
        <taxon>Alligatorinae</taxon>
        <taxon>Alligator</taxon>
    </lineage>
</organism>
<dbReference type="Proteomes" id="UP000050525">
    <property type="component" value="Unassembled WGS sequence"/>
</dbReference>
<sequence length="89" mass="10015">MKIGRNEPDLTLNHLFLSFLTSTLENLHHFAMILTWFSIWHDIELHHLDPITRLPITVLSKGFPASNIRQCAPADNLAIAATHGNPFGC</sequence>
<proteinExistence type="predicted"/>
<gene>
    <name evidence="1" type="ORF">Y1Q_0007180</name>
</gene>
<keyword evidence="2" id="KW-1185">Reference proteome</keyword>
<protein>
    <submittedName>
        <fullName evidence="1">Uncharacterized protein</fullName>
    </submittedName>
</protein>
<dbReference type="EMBL" id="AKHW03004004">
    <property type="protein sequence ID" value="KYO32195.1"/>
    <property type="molecule type" value="Genomic_DNA"/>
</dbReference>
<reference evidence="1 2" key="1">
    <citation type="journal article" date="2012" name="Genome Biol.">
        <title>Sequencing three crocodilian genomes to illuminate the evolution of archosaurs and amniotes.</title>
        <authorList>
            <person name="St John J.A."/>
            <person name="Braun E.L."/>
            <person name="Isberg S.R."/>
            <person name="Miles L.G."/>
            <person name="Chong A.Y."/>
            <person name="Gongora J."/>
            <person name="Dalzell P."/>
            <person name="Moran C."/>
            <person name="Bed'hom B."/>
            <person name="Abzhanov A."/>
            <person name="Burgess S.C."/>
            <person name="Cooksey A.M."/>
            <person name="Castoe T.A."/>
            <person name="Crawford N.G."/>
            <person name="Densmore L.D."/>
            <person name="Drew J.C."/>
            <person name="Edwards S.V."/>
            <person name="Faircloth B.C."/>
            <person name="Fujita M.K."/>
            <person name="Greenwold M.J."/>
            <person name="Hoffmann F.G."/>
            <person name="Howard J.M."/>
            <person name="Iguchi T."/>
            <person name="Janes D.E."/>
            <person name="Khan S.Y."/>
            <person name="Kohno S."/>
            <person name="de Koning A.J."/>
            <person name="Lance S.L."/>
            <person name="McCarthy F.M."/>
            <person name="McCormack J.E."/>
            <person name="Merchant M.E."/>
            <person name="Peterson D.G."/>
            <person name="Pollock D.D."/>
            <person name="Pourmand N."/>
            <person name="Raney B.J."/>
            <person name="Roessler K.A."/>
            <person name="Sanford J.R."/>
            <person name="Sawyer R.H."/>
            <person name="Schmidt C.J."/>
            <person name="Triplett E.W."/>
            <person name="Tuberville T.D."/>
            <person name="Venegas-Anaya M."/>
            <person name="Howard J.T."/>
            <person name="Jarvis E.D."/>
            <person name="Guillette L.J.Jr."/>
            <person name="Glenn T.C."/>
            <person name="Green R.E."/>
            <person name="Ray D.A."/>
        </authorList>
    </citation>
    <scope>NUCLEOTIDE SEQUENCE [LARGE SCALE GENOMIC DNA]</scope>
    <source>
        <strain evidence="1">KSC_2009_1</strain>
    </source>
</reference>
<dbReference type="AlphaFoldDB" id="A0A151N6P2"/>
<comment type="caution">
    <text evidence="1">The sequence shown here is derived from an EMBL/GenBank/DDBJ whole genome shotgun (WGS) entry which is preliminary data.</text>
</comment>
<name>A0A151N6P2_ALLMI</name>